<dbReference type="InterPro" id="IPR054425">
    <property type="entry name" value="Cdc6_ORC1-like_ATPase_lid"/>
</dbReference>
<name>A0A5N5TPP2_9CRUS</name>
<feature type="non-terminal residue" evidence="15">
    <location>
        <position position="658"/>
    </location>
</feature>
<feature type="compositionally biased region" description="Basic and acidic residues" evidence="12">
    <location>
        <begin position="99"/>
        <end position="110"/>
    </location>
</feature>
<dbReference type="GO" id="GO:0046872">
    <property type="term" value="F:metal ion binding"/>
    <property type="evidence" value="ECO:0007669"/>
    <property type="project" value="UniProtKB-KW"/>
</dbReference>
<dbReference type="GO" id="GO:0005664">
    <property type="term" value="C:nuclear origin of replication recognition complex"/>
    <property type="evidence" value="ECO:0007669"/>
    <property type="project" value="TreeGrafter"/>
</dbReference>
<evidence type="ECO:0000256" key="4">
    <source>
        <dbReference type="ARBA" id="ARBA00022705"/>
    </source>
</evidence>
<dbReference type="AlphaFoldDB" id="A0A5N5TPP2"/>
<dbReference type="SMART" id="SM00382">
    <property type="entry name" value="AAA"/>
    <property type="match status" value="1"/>
</dbReference>
<evidence type="ECO:0000313" key="15">
    <source>
        <dbReference type="EMBL" id="KAB7508147.1"/>
    </source>
</evidence>
<evidence type="ECO:0000256" key="7">
    <source>
        <dbReference type="ARBA" id="ARBA00022840"/>
    </source>
</evidence>
<dbReference type="Proteomes" id="UP000326759">
    <property type="component" value="Unassembled WGS sequence"/>
</dbReference>
<dbReference type="GO" id="GO:0016887">
    <property type="term" value="F:ATP hydrolysis activity"/>
    <property type="evidence" value="ECO:0007669"/>
    <property type="project" value="InterPro"/>
</dbReference>
<feature type="region of interest" description="Disordered" evidence="12">
    <location>
        <begin position="183"/>
        <end position="207"/>
    </location>
</feature>
<proteinExistence type="inferred from homology"/>
<keyword evidence="5" id="KW-0479">Metal-binding</keyword>
<evidence type="ECO:0000256" key="10">
    <source>
        <dbReference type="ARBA" id="ARBA00023242"/>
    </source>
</evidence>
<dbReference type="SUPFAM" id="SSF52540">
    <property type="entry name" value="P-loop containing nucleoside triphosphate hydrolases"/>
    <property type="match status" value="1"/>
</dbReference>
<dbReference type="Pfam" id="PF22606">
    <property type="entry name" value="Cdc6-ORC-like_ATPase_lid"/>
    <property type="match status" value="1"/>
</dbReference>
<dbReference type="GO" id="GO:0005524">
    <property type="term" value="F:ATP binding"/>
    <property type="evidence" value="ECO:0007669"/>
    <property type="project" value="UniProtKB-KW"/>
</dbReference>
<dbReference type="GO" id="GO:0003688">
    <property type="term" value="F:DNA replication origin binding"/>
    <property type="evidence" value="ECO:0007669"/>
    <property type="project" value="TreeGrafter"/>
</dbReference>
<dbReference type="InterPro" id="IPR015163">
    <property type="entry name" value="Cdc6_C"/>
</dbReference>
<evidence type="ECO:0000256" key="2">
    <source>
        <dbReference type="ARBA" id="ARBA00008398"/>
    </source>
</evidence>
<dbReference type="PANTHER" id="PTHR10763:SF23">
    <property type="entry name" value="ORIGIN RECOGNITION COMPLEX SUBUNIT 1"/>
    <property type="match status" value="1"/>
</dbReference>
<gene>
    <name evidence="15" type="primary">ORC1</name>
    <name evidence="15" type="ORF">Anas_04355</name>
</gene>
<comment type="subcellular location">
    <subcellularLocation>
        <location evidence="1 11">Nucleus</location>
    </subcellularLocation>
</comment>
<keyword evidence="9 11" id="KW-0238">DNA-binding</keyword>
<accession>A0A5N5TPP2</accession>
<feature type="domain" description="Cdc6 C-terminal" evidence="14">
    <location>
        <begin position="573"/>
        <end position="653"/>
    </location>
</feature>
<dbReference type="PANTHER" id="PTHR10763">
    <property type="entry name" value="CELL DIVISION CONTROL PROTEIN 6-RELATED"/>
    <property type="match status" value="1"/>
</dbReference>
<dbReference type="GO" id="GO:0006270">
    <property type="term" value="P:DNA replication initiation"/>
    <property type="evidence" value="ECO:0007669"/>
    <property type="project" value="TreeGrafter"/>
</dbReference>
<evidence type="ECO:0000256" key="11">
    <source>
        <dbReference type="RuleBase" id="RU365058"/>
    </source>
</evidence>
<feature type="compositionally biased region" description="Polar residues" evidence="12">
    <location>
        <begin position="198"/>
        <end position="207"/>
    </location>
</feature>
<sequence length="658" mass="73623">GLQQTEISELLSDEENSEEESTSEEDESLEEYKIQEGVKNSSGIDGVRKSSRKRFKPKSYSLLSGDDDDEYMDKKFRVKRVNGGKACDDLSKSLTSPTKVERTPKKDERNISSSNTPRKSPFKKELDSDSVSTPKSSKKSFNYCGTTPKSSQIISSDSVATPKSSKKSSNYCETLLKSNKIISSDAVATPKSSKKISNDSVCTPKSSKKVSSNALATPKSIKNVSSNLFTPKSEKKKKLILSEKIRTPKSTKKTPFSKLPDRNNPIEECKSEFEQAKAQLHVSAVPSYLPCREDEFQQIFSFVEGKLLDSTGGCMYVSGVPGTGKTATVREVVRVLRDCEQNGTVPVFQFLEVNAMKLTKPHQLWVQIWEGITGERVTPDHAYSLFEKWLKSSSGPKRQSVFLLLDELDLLWTKKQDVMYNLFDLSTRIDSRLIVVTIANTMDLPERMMISRVSSRLGLTRMTFQPYTFKQLQEIITSRLQGIKAFDSDAIQLVARKVAAVSGDARRALDICRRATELGELKKIETISSPLKSPKKASFLIGMAHVTMAISEMFSSPKIMAIRQCSQMVKYLLQAIMTEFTRTGVEEAVLMKVLEHLQSICRLDGLSPPSFSDTLKLINVLSAQKIIFTEHSRLDMLLRIRLNISTEDVSYALSLDKS</sequence>
<evidence type="ECO:0000259" key="14">
    <source>
        <dbReference type="SMART" id="SM01074"/>
    </source>
</evidence>
<dbReference type="Gene3D" id="3.40.50.300">
    <property type="entry name" value="P-loop containing nucleotide triphosphate hydrolases"/>
    <property type="match status" value="1"/>
</dbReference>
<dbReference type="Pfam" id="PF09079">
    <property type="entry name" value="WHD_Cdc6"/>
    <property type="match status" value="1"/>
</dbReference>
<dbReference type="SMART" id="SM01074">
    <property type="entry name" value="Cdc6_C"/>
    <property type="match status" value="1"/>
</dbReference>
<evidence type="ECO:0000256" key="12">
    <source>
        <dbReference type="SAM" id="MobiDB-lite"/>
    </source>
</evidence>
<dbReference type="InterPro" id="IPR003959">
    <property type="entry name" value="ATPase_AAA_core"/>
</dbReference>
<comment type="subunit">
    <text evidence="11">ORC is composed of six subunits.</text>
</comment>
<evidence type="ECO:0000256" key="3">
    <source>
        <dbReference type="ARBA" id="ARBA00019081"/>
    </source>
</evidence>
<feature type="compositionally biased region" description="Polar residues" evidence="12">
    <location>
        <begin position="129"/>
        <end position="169"/>
    </location>
</feature>
<evidence type="ECO:0000313" key="16">
    <source>
        <dbReference type="Proteomes" id="UP000326759"/>
    </source>
</evidence>
<feature type="domain" description="AAA+ ATPase" evidence="13">
    <location>
        <begin position="311"/>
        <end position="463"/>
    </location>
</feature>
<dbReference type="InterPro" id="IPR027417">
    <property type="entry name" value="P-loop_NTPase"/>
</dbReference>
<dbReference type="OrthoDB" id="1926878at2759"/>
<evidence type="ECO:0000256" key="6">
    <source>
        <dbReference type="ARBA" id="ARBA00022741"/>
    </source>
</evidence>
<organism evidence="15 16">
    <name type="scientific">Armadillidium nasatum</name>
    <dbReference type="NCBI Taxonomy" id="96803"/>
    <lineage>
        <taxon>Eukaryota</taxon>
        <taxon>Metazoa</taxon>
        <taxon>Ecdysozoa</taxon>
        <taxon>Arthropoda</taxon>
        <taxon>Crustacea</taxon>
        <taxon>Multicrustacea</taxon>
        <taxon>Malacostraca</taxon>
        <taxon>Eumalacostraca</taxon>
        <taxon>Peracarida</taxon>
        <taxon>Isopoda</taxon>
        <taxon>Oniscidea</taxon>
        <taxon>Crinocheta</taxon>
        <taxon>Armadillidiidae</taxon>
        <taxon>Armadillidium</taxon>
    </lineage>
</organism>
<feature type="compositionally biased region" description="Acidic residues" evidence="12">
    <location>
        <begin position="11"/>
        <end position="29"/>
    </location>
</feature>
<dbReference type="CDD" id="cd08768">
    <property type="entry name" value="Cdc6_C"/>
    <property type="match status" value="1"/>
</dbReference>
<keyword evidence="7 11" id="KW-0067">ATP-binding</keyword>
<keyword evidence="8" id="KW-0460">Magnesium</keyword>
<evidence type="ECO:0000259" key="13">
    <source>
        <dbReference type="SMART" id="SM00382"/>
    </source>
</evidence>
<comment type="caution">
    <text evidence="15">The sequence shown here is derived from an EMBL/GenBank/DDBJ whole genome shotgun (WGS) entry which is preliminary data.</text>
</comment>
<dbReference type="FunFam" id="3.40.50.300:FF:000199">
    <property type="entry name" value="Origin recognition complex subunit 1"/>
    <property type="match status" value="1"/>
</dbReference>
<evidence type="ECO:0000256" key="8">
    <source>
        <dbReference type="ARBA" id="ARBA00022842"/>
    </source>
</evidence>
<feature type="region of interest" description="Disordered" evidence="12">
    <location>
        <begin position="1"/>
        <end position="72"/>
    </location>
</feature>
<dbReference type="Pfam" id="PF00004">
    <property type="entry name" value="AAA"/>
    <property type="match status" value="1"/>
</dbReference>
<feature type="compositionally biased region" description="Low complexity" evidence="12">
    <location>
        <begin position="1"/>
        <end position="10"/>
    </location>
</feature>
<dbReference type="EMBL" id="SEYY01000041">
    <property type="protein sequence ID" value="KAB7508147.1"/>
    <property type="molecule type" value="Genomic_DNA"/>
</dbReference>
<feature type="region of interest" description="Disordered" evidence="12">
    <location>
        <begin position="85"/>
        <end position="169"/>
    </location>
</feature>
<dbReference type="InterPro" id="IPR003593">
    <property type="entry name" value="AAA+_ATPase"/>
</dbReference>
<keyword evidence="16" id="KW-1185">Reference proteome</keyword>
<comment type="similarity">
    <text evidence="2 11">Belongs to the ORC1 family.</text>
</comment>
<feature type="non-terminal residue" evidence="15">
    <location>
        <position position="1"/>
    </location>
</feature>
<keyword evidence="6 11" id="KW-0547">Nucleotide-binding</keyword>
<comment type="function">
    <text evidence="11">Component of the origin recognition complex (ORC) that binds origins of replication. DNA-binding is ATP-dependent, however specific DNA sequences that define origins of replication have not been identified so far. ORC is required to assemble the pre-replication complex necessary to initiate DNA replication.</text>
</comment>
<keyword evidence="4 11" id="KW-0235">DNA replication</keyword>
<dbReference type="InterPro" id="IPR050311">
    <property type="entry name" value="ORC1/CDC6"/>
</dbReference>
<dbReference type="Gene3D" id="1.10.8.60">
    <property type="match status" value="1"/>
</dbReference>
<keyword evidence="10 11" id="KW-0539">Nucleus</keyword>
<protein>
    <recommendedName>
        <fullName evidence="3 11">Origin recognition complex subunit 1</fullName>
    </recommendedName>
</protein>
<dbReference type="FunFam" id="1.10.8.60:FF:000062">
    <property type="entry name" value="Origin recognition complex subunit 1"/>
    <property type="match status" value="1"/>
</dbReference>
<evidence type="ECO:0000256" key="5">
    <source>
        <dbReference type="ARBA" id="ARBA00022723"/>
    </source>
</evidence>
<dbReference type="GO" id="GO:0033314">
    <property type="term" value="P:mitotic DNA replication checkpoint signaling"/>
    <property type="evidence" value="ECO:0007669"/>
    <property type="project" value="TreeGrafter"/>
</dbReference>
<evidence type="ECO:0000256" key="9">
    <source>
        <dbReference type="ARBA" id="ARBA00023125"/>
    </source>
</evidence>
<evidence type="ECO:0000256" key="1">
    <source>
        <dbReference type="ARBA" id="ARBA00004123"/>
    </source>
</evidence>
<reference evidence="15 16" key="1">
    <citation type="journal article" date="2019" name="PLoS Biol.">
        <title>Sex chromosomes control vertical transmission of feminizing Wolbachia symbionts in an isopod.</title>
        <authorList>
            <person name="Becking T."/>
            <person name="Chebbi M.A."/>
            <person name="Giraud I."/>
            <person name="Moumen B."/>
            <person name="Laverre T."/>
            <person name="Caubet Y."/>
            <person name="Peccoud J."/>
            <person name="Gilbert C."/>
            <person name="Cordaux R."/>
        </authorList>
    </citation>
    <scope>NUCLEOTIDE SEQUENCE [LARGE SCALE GENOMIC DNA]</scope>
    <source>
        <strain evidence="15">ANa2</strain>
        <tissue evidence="15">Whole body excluding digestive tract and cuticle</tissue>
    </source>
</reference>